<reference evidence="2 3" key="1">
    <citation type="submission" date="2019-07" db="EMBL/GenBank/DDBJ databases">
        <title>Whole genome shotgun sequence of Oceanithermus desulfurans NBRC 100063.</title>
        <authorList>
            <person name="Hosoyama A."/>
            <person name="Uohara A."/>
            <person name="Ohji S."/>
            <person name="Ichikawa N."/>
        </authorList>
    </citation>
    <scope>NUCLEOTIDE SEQUENCE [LARGE SCALE GENOMIC DNA]</scope>
    <source>
        <strain evidence="2 3">NBRC 100063</strain>
    </source>
</reference>
<dbReference type="EMBL" id="BJXN01000001">
    <property type="protein sequence ID" value="GEM88797.1"/>
    <property type="molecule type" value="Genomic_DNA"/>
</dbReference>
<dbReference type="OrthoDB" id="9852776at2"/>
<evidence type="ECO:0000313" key="3">
    <source>
        <dbReference type="Proteomes" id="UP000321827"/>
    </source>
</evidence>
<proteinExistence type="predicted"/>
<dbReference type="SUPFAM" id="SSF48695">
    <property type="entry name" value="Multiheme cytochromes"/>
    <property type="match status" value="1"/>
</dbReference>
<evidence type="ECO:0000313" key="2">
    <source>
        <dbReference type="EMBL" id="GEM88797.1"/>
    </source>
</evidence>
<gene>
    <name evidence="2" type="ORF">ODE01S_02310</name>
</gene>
<sequence length="105" mass="10763">MIRSLAKLTMVVVFGIGLGIGLLALSGLLPNVRLPGTALAQMGGGDHPPAGSAPTLECSDCHGNHPEPGTYQSTPPPDADTIPCFVCHEVSAGFKTGDPGTWKNQ</sequence>
<dbReference type="Proteomes" id="UP000321827">
    <property type="component" value="Unassembled WGS sequence"/>
</dbReference>
<dbReference type="InterPro" id="IPR036280">
    <property type="entry name" value="Multihaem_cyt_sf"/>
</dbReference>
<name>A0A511RI76_9DEIN</name>
<dbReference type="RefSeq" id="WP_147144955.1">
    <property type="nucleotide sequence ID" value="NZ_BJXN01000001.1"/>
</dbReference>
<evidence type="ECO:0000256" key="1">
    <source>
        <dbReference type="SAM" id="MobiDB-lite"/>
    </source>
</evidence>
<protein>
    <recommendedName>
        <fullName evidence="4">Doubled CXXCH motif domain-containing protein</fullName>
    </recommendedName>
</protein>
<accession>A0A511RI76</accession>
<comment type="caution">
    <text evidence="2">The sequence shown here is derived from an EMBL/GenBank/DDBJ whole genome shotgun (WGS) entry which is preliminary data.</text>
</comment>
<feature type="region of interest" description="Disordered" evidence="1">
    <location>
        <begin position="37"/>
        <end position="77"/>
    </location>
</feature>
<organism evidence="2 3">
    <name type="scientific">Oceanithermus desulfurans NBRC 100063</name>
    <dbReference type="NCBI Taxonomy" id="1227550"/>
    <lineage>
        <taxon>Bacteria</taxon>
        <taxon>Thermotogati</taxon>
        <taxon>Deinococcota</taxon>
        <taxon>Deinococci</taxon>
        <taxon>Thermales</taxon>
        <taxon>Thermaceae</taxon>
        <taxon>Oceanithermus</taxon>
    </lineage>
</organism>
<dbReference type="AlphaFoldDB" id="A0A511RI76"/>
<evidence type="ECO:0008006" key="4">
    <source>
        <dbReference type="Google" id="ProtNLM"/>
    </source>
</evidence>